<dbReference type="RefSeq" id="WP_066204931.1">
    <property type="nucleotide sequence ID" value="NZ_CP076132.1"/>
</dbReference>
<evidence type="ECO:0000256" key="1">
    <source>
        <dbReference type="ARBA" id="ARBA00022737"/>
    </source>
</evidence>
<protein>
    <submittedName>
        <fullName evidence="5">DUF3808 domain-containing protein</fullName>
    </submittedName>
</protein>
<keyword evidence="2 3" id="KW-0802">TPR repeat</keyword>
<dbReference type="PANTHER" id="PTHR44858:SF1">
    <property type="entry name" value="UDP-N-ACETYLGLUCOSAMINE--PEPTIDE N-ACETYLGLUCOSAMINYLTRANSFERASE SPINDLY-RELATED"/>
    <property type="match status" value="1"/>
</dbReference>
<keyword evidence="6" id="KW-1185">Reference proteome</keyword>
<feature type="signal peptide" evidence="4">
    <location>
        <begin position="1"/>
        <end position="20"/>
    </location>
</feature>
<keyword evidence="4" id="KW-0732">Signal</keyword>
<dbReference type="Pfam" id="PF13414">
    <property type="entry name" value="TPR_11"/>
    <property type="match status" value="1"/>
</dbReference>
<feature type="chain" id="PRO_5043779814" evidence="4">
    <location>
        <begin position="21"/>
        <end position="439"/>
    </location>
</feature>
<dbReference type="Proteomes" id="UP000678679">
    <property type="component" value="Chromosome 1"/>
</dbReference>
<gene>
    <name evidence="5" type="ORF">KMW28_15510</name>
</gene>
<feature type="repeat" description="TPR" evidence="3">
    <location>
        <begin position="94"/>
        <end position="127"/>
    </location>
</feature>
<dbReference type="Pfam" id="PF13181">
    <property type="entry name" value="TPR_8"/>
    <property type="match status" value="1"/>
</dbReference>
<dbReference type="InterPro" id="IPR050498">
    <property type="entry name" value="Ycf3"/>
</dbReference>
<dbReference type="InterPro" id="IPR019734">
    <property type="entry name" value="TPR_rpt"/>
</dbReference>
<dbReference type="InterPro" id="IPR011990">
    <property type="entry name" value="TPR-like_helical_dom_sf"/>
</dbReference>
<name>A0AAX1N0N5_9BACT</name>
<evidence type="ECO:0000313" key="6">
    <source>
        <dbReference type="Proteomes" id="UP000678679"/>
    </source>
</evidence>
<dbReference type="EMBL" id="CP076132">
    <property type="protein sequence ID" value="QWG01059.1"/>
    <property type="molecule type" value="Genomic_DNA"/>
</dbReference>
<evidence type="ECO:0000256" key="4">
    <source>
        <dbReference type="SAM" id="SignalP"/>
    </source>
</evidence>
<evidence type="ECO:0000256" key="2">
    <source>
        <dbReference type="ARBA" id="ARBA00022803"/>
    </source>
</evidence>
<organism evidence="5 6">
    <name type="scientific">Flammeovirga yaeyamensis</name>
    <dbReference type="NCBI Taxonomy" id="367791"/>
    <lineage>
        <taxon>Bacteria</taxon>
        <taxon>Pseudomonadati</taxon>
        <taxon>Bacteroidota</taxon>
        <taxon>Cytophagia</taxon>
        <taxon>Cytophagales</taxon>
        <taxon>Flammeovirgaceae</taxon>
        <taxon>Flammeovirga</taxon>
    </lineage>
</organism>
<dbReference type="AlphaFoldDB" id="A0AAX1N0N5"/>
<reference evidence="5 6" key="1">
    <citation type="submission" date="2021-05" db="EMBL/GenBank/DDBJ databases">
        <title>Comparative genomic studies on the polysaccharide-degrading batcterial strains of the Flammeovirga genus.</title>
        <authorList>
            <person name="Zewei F."/>
            <person name="Zheng Z."/>
            <person name="Yu L."/>
            <person name="Ruyue G."/>
            <person name="Yanhong M."/>
            <person name="Yuanyuan C."/>
            <person name="Jingyan G."/>
            <person name="Wenjun H."/>
        </authorList>
    </citation>
    <scope>NUCLEOTIDE SEQUENCE [LARGE SCALE GENOMIC DNA]</scope>
    <source>
        <strain evidence="5 6">NBRC:100898</strain>
    </source>
</reference>
<dbReference type="PANTHER" id="PTHR44858">
    <property type="entry name" value="TETRATRICOPEPTIDE REPEAT PROTEIN 6"/>
    <property type="match status" value="1"/>
</dbReference>
<keyword evidence="1" id="KW-0677">Repeat</keyword>
<feature type="repeat" description="TPR" evidence="3">
    <location>
        <begin position="60"/>
        <end position="93"/>
    </location>
</feature>
<evidence type="ECO:0000313" key="5">
    <source>
        <dbReference type="EMBL" id="QWG01059.1"/>
    </source>
</evidence>
<sequence>MTRLYSLILIILIAASTTFAQDESSAEDYFVKGEVYASVGQLPEAIMSYEIAIAKDSTNALYYYALGLAQIRHKRLGEAIDAFNTTIELDSNNLDAHLKLALIAKDDKDYEMAIKHLDEAFRITPDLDRKLAYKTRIINILDKTGKFDQAGPHLEDAKSVHPQNSYILYMDAKYHNYVTKNYELAKTSMQIAIDKMEEEKGKAHDHYYYELGFAHHSLEEYENATSAFSQVTNGKIKSKTTSMSPKYQYQLALSHFQMYDIKRSEKILNAVIKMNNSFEPAYDLLIEIKENTLDRHEVVKLLEHKVSIQMDNTRKVRILADLIDLEIKYGDYANAKKHIKEFEQCGIPLPDVRFMEAIIDYKENKFDDARDKLLTIMNTKESKTKYKALMLIGMIQMYEKNYEAAKITFSQNFPGEFKVASREYLKSVNKEVDIAKKNK</sequence>
<accession>A0AAX1N0N5</accession>
<feature type="repeat" description="TPR" evidence="3">
    <location>
        <begin position="26"/>
        <end position="59"/>
    </location>
</feature>
<dbReference type="KEGG" id="fya:KMW28_15510"/>
<dbReference type="SMART" id="SM00028">
    <property type="entry name" value="TPR"/>
    <property type="match status" value="6"/>
</dbReference>
<evidence type="ECO:0000256" key="3">
    <source>
        <dbReference type="PROSITE-ProRule" id="PRU00339"/>
    </source>
</evidence>
<dbReference type="Gene3D" id="1.25.40.10">
    <property type="entry name" value="Tetratricopeptide repeat domain"/>
    <property type="match status" value="3"/>
</dbReference>
<dbReference type="PROSITE" id="PS50005">
    <property type="entry name" value="TPR"/>
    <property type="match status" value="3"/>
</dbReference>
<dbReference type="SUPFAM" id="SSF48452">
    <property type="entry name" value="TPR-like"/>
    <property type="match status" value="3"/>
</dbReference>
<proteinExistence type="predicted"/>